<name>A0A382Q1Y8_9ZZZZ</name>
<dbReference type="Gene3D" id="3.40.109.10">
    <property type="entry name" value="NADH Oxidase"/>
    <property type="match status" value="1"/>
</dbReference>
<gene>
    <name evidence="3" type="ORF">METZ01_LOCUS332467</name>
</gene>
<feature type="domain" description="Nitroreductase" evidence="2">
    <location>
        <begin position="3"/>
        <end position="78"/>
    </location>
</feature>
<organism evidence="3">
    <name type="scientific">marine metagenome</name>
    <dbReference type="NCBI Taxonomy" id="408172"/>
    <lineage>
        <taxon>unclassified sequences</taxon>
        <taxon>metagenomes</taxon>
        <taxon>ecological metagenomes</taxon>
    </lineage>
</organism>
<reference evidence="3" key="1">
    <citation type="submission" date="2018-05" db="EMBL/GenBank/DDBJ databases">
        <authorList>
            <person name="Lanie J.A."/>
            <person name="Ng W.-L."/>
            <person name="Kazmierczak K.M."/>
            <person name="Andrzejewski T.M."/>
            <person name="Davidsen T.M."/>
            <person name="Wayne K.J."/>
            <person name="Tettelin H."/>
            <person name="Glass J.I."/>
            <person name="Rusch D."/>
            <person name="Podicherti R."/>
            <person name="Tsui H.-C.T."/>
            <person name="Winkler M.E."/>
        </authorList>
    </citation>
    <scope>NUCLEOTIDE SEQUENCE</scope>
</reference>
<proteinExistence type="predicted"/>
<keyword evidence="1" id="KW-1133">Transmembrane helix</keyword>
<dbReference type="GO" id="GO:0016491">
    <property type="term" value="F:oxidoreductase activity"/>
    <property type="evidence" value="ECO:0007669"/>
    <property type="project" value="InterPro"/>
</dbReference>
<feature type="transmembrane region" description="Helical" evidence="1">
    <location>
        <begin position="96"/>
        <end position="118"/>
    </location>
</feature>
<dbReference type="EMBL" id="UINC01111414">
    <property type="protein sequence ID" value="SVC79613.1"/>
    <property type="molecule type" value="Genomic_DNA"/>
</dbReference>
<dbReference type="InterPro" id="IPR000415">
    <property type="entry name" value="Nitroreductase-like"/>
</dbReference>
<keyword evidence="1" id="KW-0472">Membrane</keyword>
<dbReference type="SUPFAM" id="SSF55469">
    <property type="entry name" value="FMN-dependent nitroreductase-like"/>
    <property type="match status" value="1"/>
</dbReference>
<evidence type="ECO:0000256" key="1">
    <source>
        <dbReference type="SAM" id="Phobius"/>
    </source>
</evidence>
<evidence type="ECO:0000259" key="2">
    <source>
        <dbReference type="Pfam" id="PF00881"/>
    </source>
</evidence>
<keyword evidence="1" id="KW-0812">Transmembrane</keyword>
<sequence>MNATLAPNSSNLQTWEFYHVTNKTVLDSIAKACFNQNAARTANQIVIFVVRKDLWKKRAKANIDFLNSVFDKKTGRNTEKNRKLALKYYKVAIPTMYTSFFGILGMLRYIFFQIVGIFRPIFREVRLSDIRIV</sequence>
<dbReference type="Pfam" id="PF00881">
    <property type="entry name" value="Nitroreductase"/>
    <property type="match status" value="1"/>
</dbReference>
<evidence type="ECO:0000313" key="3">
    <source>
        <dbReference type="EMBL" id="SVC79613.1"/>
    </source>
</evidence>
<dbReference type="InterPro" id="IPR029479">
    <property type="entry name" value="Nitroreductase"/>
</dbReference>
<dbReference type="AlphaFoldDB" id="A0A382Q1Y8"/>
<accession>A0A382Q1Y8</accession>
<feature type="non-terminal residue" evidence="3">
    <location>
        <position position="133"/>
    </location>
</feature>
<protein>
    <recommendedName>
        <fullName evidence="2">Nitroreductase domain-containing protein</fullName>
    </recommendedName>
</protein>